<dbReference type="SMART" id="SM00355">
    <property type="entry name" value="ZnF_C2H2"/>
    <property type="match status" value="1"/>
</dbReference>
<feature type="region of interest" description="Disordered" evidence="2">
    <location>
        <begin position="454"/>
        <end position="489"/>
    </location>
</feature>
<feature type="region of interest" description="Disordered" evidence="2">
    <location>
        <begin position="1024"/>
        <end position="1053"/>
    </location>
</feature>
<dbReference type="EMBL" id="WJQU01002744">
    <property type="protein sequence ID" value="KAJ6630913.1"/>
    <property type="molecule type" value="Genomic_DNA"/>
</dbReference>
<dbReference type="GO" id="GO:0008270">
    <property type="term" value="F:zinc ion binding"/>
    <property type="evidence" value="ECO:0007669"/>
    <property type="project" value="UniProtKB-KW"/>
</dbReference>
<gene>
    <name evidence="4" type="ORF">Bhyg_15883</name>
</gene>
<keyword evidence="1" id="KW-0862">Zinc</keyword>
<feature type="compositionally biased region" description="Low complexity" evidence="2">
    <location>
        <begin position="129"/>
        <end position="150"/>
    </location>
</feature>
<dbReference type="PROSITE" id="PS50157">
    <property type="entry name" value="ZINC_FINGER_C2H2_2"/>
    <property type="match status" value="1"/>
</dbReference>
<feature type="region of interest" description="Disordered" evidence="2">
    <location>
        <begin position="272"/>
        <end position="300"/>
    </location>
</feature>
<feature type="compositionally biased region" description="Basic and acidic residues" evidence="2">
    <location>
        <begin position="607"/>
        <end position="625"/>
    </location>
</feature>
<sequence length="1697" mass="189840">MSKMTEESSYHDGDIVWVKMNKLWWPGEVHESHRLPSDFFEQFRKPPLVVVKFFQEENYHCVNQLHQVAQFNCVKKKEFIKKGLDLYYAKHSYMEEFPGDVAIAEKKTGGNPNIIYSKEFMPTTKPDKTSAASTSKGTTSRSRRGQQSQQNALPIPRVMIKPDHDTRILVPSAPTPSNSSTASSVADNKYKCTLCNYSTNRINTFVWHQKTHSSAKTPPASTSQRNLTNETFTPSTSRIGLREVKLQYEDEKNVSEEDTDVTQKVVEPIDLDESTEKAKANRLRQRGETRSQSVEKATKTDNKLKRILDDWSDDEMLEAGPSGSTNQNCEVNVDDDEMQPEGSVKKKFKFDNDNGSEGVEKKTLDVMCESFRSSTSVDGNKGQIEQLQTTDETIDEVKPQTRLRSGKSAATNENITVTTPKRRGKRSRHDTEDMKESEIDSTLLTNEVSIDAPSTEHISEESTVPAIPAPVQIKSNSKTSRKGKPRRKEEIKLANNVSVAVLVEKTNLSPRTHKESEQKVVLPVEENEYANVAHKKIRYMSRGSTDDLQKMLDPKLSETNTETSERSDVGSGNCEKTDTNADSKTDRAINIFEVSSTEPVHTTNDSNLEKKELDEKMFENSKEIESSNEQHFTQKYYRRNSTSKTLTSDASASTSIDHDELPSSSNLRQRSQKRYENTRNRRKSGRRTTSDDDFSTVLEDTDDNYEKNDRVRQKSVDLNKSLNEGTATTRDNDSGKEIDQSSENSNSKTSTPEKADNSKELDCFDFTEDECAPQVLNRRKRLPPVKVFELEDIGKIEEQRRIDEESARRAQKRDEDNAKLHAELENLLNSTTPVALPEIPTGHKVHENFPERRAEKDPEKNLSKDSDIKDRMLPPKERNKRIFKYRNRNRRSDSDGKMVTGSCDLEDTKGHCDESLVVGNIDETEVVQQKQSDDRESATDKDKKDKNLSAHDLKIEIAETLINFPLLSPKTDGNEQHIDIKLSTTKPQVKCTPKLRNEATVTTTTPEIIPIVGREETAILTNESTENTPTGQSMTSLSNNSTPNASLATNPNNYSFPEASNIVRDFKKARIIETTDNHTTDGSPKTHPLPLKKSVVLTQTESNSFITRIPKKRKSQMGDNIPAFVIEKPKDHSDDVSELNNQLSTITKETKPLVVTKTIKKQVTGEVRLIAGGVIQPNPNERNESVNAKDSQQERNYTQLVNPASEEISSIESPVIMSSHLINQKVPVAKNAQKRASVASSVANVLSSLSANRPCTIAPAKKPSYRRPTDMTGLTQKQIGTDGKGNPVMIYTEITPPTNSQATTFTVKRNEPIPSTSQIVKTFSTSLQSNQGNQFVITSMGALITNKPFTTTTHPTPPNQPTLTNRQNIQVHTQLIRSPNTQLFQTQQQQHLPSQSNQIIVQNTLTNLSPQIPPIASGMKQLAPQRNVPSKVKPFEADERLTKSFALDEGNTTFKKRIVRRISKSQASSSTIQQQQKDVSSEVQMPPLIPINEPLAPRKPIAKQQMTPMTFIQEQQVHTKAATHVDVGVEPHQENMQEILALPGDTPGFGGPPGSYFLCKLNEMGVYIPIDHQPLYLDVTDNTNLLKPNAPDEVVSEMKTEIPQQSPVLFGLNNEAERVVAANQTVLADPDANNPKYLINISDGQQLLVDQQSLMALANGEEFPQFVTPDGQQIILQSGQHDILSAIAFAEDVGLIA</sequence>
<keyword evidence="5" id="KW-1185">Reference proteome</keyword>
<feature type="compositionally biased region" description="Polar residues" evidence="2">
    <location>
        <begin position="741"/>
        <end position="750"/>
    </location>
</feature>
<feature type="region of interest" description="Disordered" evidence="2">
    <location>
        <begin position="556"/>
        <end position="761"/>
    </location>
</feature>
<dbReference type="CDD" id="cd05162">
    <property type="entry name" value="PWWP"/>
    <property type="match status" value="1"/>
</dbReference>
<dbReference type="Pfam" id="PF00855">
    <property type="entry name" value="PWWP"/>
    <property type="match status" value="1"/>
</dbReference>
<feature type="compositionally biased region" description="Basic and acidic residues" evidence="2">
    <location>
        <begin position="730"/>
        <end position="739"/>
    </location>
</feature>
<feature type="region of interest" description="Disordered" evidence="2">
    <location>
        <begin position="1257"/>
        <end position="1285"/>
    </location>
</feature>
<dbReference type="InterPro" id="IPR000313">
    <property type="entry name" value="PWWP_dom"/>
</dbReference>
<evidence type="ECO:0000256" key="2">
    <source>
        <dbReference type="SAM" id="MobiDB-lite"/>
    </source>
</evidence>
<feature type="compositionally biased region" description="Basic and acidic residues" evidence="2">
    <location>
        <begin position="429"/>
        <end position="438"/>
    </location>
</feature>
<feature type="region of interest" description="Disordered" evidence="2">
    <location>
        <begin position="419"/>
        <end position="438"/>
    </location>
</feature>
<feature type="region of interest" description="Disordered" evidence="2">
    <location>
        <begin position="834"/>
        <end position="902"/>
    </location>
</feature>
<evidence type="ECO:0000259" key="3">
    <source>
        <dbReference type="PROSITE" id="PS50157"/>
    </source>
</evidence>
<feature type="region of interest" description="Disordered" evidence="2">
    <location>
        <begin position="118"/>
        <end position="161"/>
    </location>
</feature>
<feature type="compositionally biased region" description="Polar residues" evidence="2">
    <location>
        <begin position="627"/>
        <end position="655"/>
    </location>
</feature>
<keyword evidence="1" id="KW-0479">Metal-binding</keyword>
<evidence type="ECO:0000313" key="5">
    <source>
        <dbReference type="Proteomes" id="UP001151699"/>
    </source>
</evidence>
<feature type="region of interest" description="Disordered" evidence="2">
    <location>
        <begin position="1175"/>
        <end position="1195"/>
    </location>
</feature>
<feature type="compositionally biased region" description="Basic and acidic residues" evidence="2">
    <location>
        <begin position="931"/>
        <end position="947"/>
    </location>
</feature>
<feature type="compositionally biased region" description="Basic and acidic residues" evidence="2">
    <location>
        <begin position="274"/>
        <end position="289"/>
    </location>
</feature>
<keyword evidence="1" id="KW-0863">Zinc-finger</keyword>
<feature type="compositionally biased region" description="Basic residues" evidence="2">
    <location>
        <begin position="878"/>
        <end position="889"/>
    </location>
</feature>
<feature type="compositionally biased region" description="Basic and acidic residues" evidence="2">
    <location>
        <begin position="704"/>
        <end position="717"/>
    </location>
</feature>
<evidence type="ECO:0000256" key="1">
    <source>
        <dbReference type="PROSITE-ProRule" id="PRU00042"/>
    </source>
</evidence>
<proteinExistence type="predicted"/>
<dbReference type="SUPFAM" id="SSF63748">
    <property type="entry name" value="Tudor/PWWP/MBT"/>
    <property type="match status" value="1"/>
</dbReference>
<comment type="caution">
    <text evidence="4">The sequence shown here is derived from an EMBL/GenBank/DDBJ whole genome shotgun (WGS) entry which is preliminary data.</text>
</comment>
<feature type="region of interest" description="Disordered" evidence="2">
    <location>
        <begin position="213"/>
        <end position="236"/>
    </location>
</feature>
<protein>
    <recommendedName>
        <fullName evidence="3">C2H2-type domain-containing protein</fullName>
    </recommendedName>
</protein>
<feature type="compositionally biased region" description="Polar residues" evidence="2">
    <location>
        <begin position="718"/>
        <end position="729"/>
    </location>
</feature>
<feature type="compositionally biased region" description="Polar residues" evidence="2">
    <location>
        <begin position="1177"/>
        <end position="1195"/>
    </location>
</feature>
<dbReference type="Gene3D" id="2.30.30.140">
    <property type="match status" value="1"/>
</dbReference>
<feature type="compositionally biased region" description="Basic and acidic residues" evidence="2">
    <location>
        <begin position="751"/>
        <end position="761"/>
    </location>
</feature>
<dbReference type="Proteomes" id="UP001151699">
    <property type="component" value="Unassembled WGS sequence"/>
</dbReference>
<feature type="region of interest" description="Disordered" evidence="2">
    <location>
        <begin position="920"/>
        <end position="947"/>
    </location>
</feature>
<feature type="compositionally biased region" description="Basic and acidic residues" evidence="2">
    <location>
        <begin position="844"/>
        <end position="877"/>
    </location>
</feature>
<evidence type="ECO:0000313" key="4">
    <source>
        <dbReference type="EMBL" id="KAJ6630913.1"/>
    </source>
</evidence>
<organism evidence="4 5">
    <name type="scientific">Pseudolycoriella hygida</name>
    <dbReference type="NCBI Taxonomy" id="35572"/>
    <lineage>
        <taxon>Eukaryota</taxon>
        <taxon>Metazoa</taxon>
        <taxon>Ecdysozoa</taxon>
        <taxon>Arthropoda</taxon>
        <taxon>Hexapoda</taxon>
        <taxon>Insecta</taxon>
        <taxon>Pterygota</taxon>
        <taxon>Neoptera</taxon>
        <taxon>Endopterygota</taxon>
        <taxon>Diptera</taxon>
        <taxon>Nematocera</taxon>
        <taxon>Sciaroidea</taxon>
        <taxon>Sciaridae</taxon>
        <taxon>Pseudolycoriella</taxon>
    </lineage>
</organism>
<feature type="domain" description="C2H2-type" evidence="3">
    <location>
        <begin position="190"/>
        <end position="217"/>
    </location>
</feature>
<dbReference type="OrthoDB" id="6381815at2759"/>
<accession>A0A9Q0MJF0</accession>
<feature type="compositionally biased region" description="Basic and acidic residues" evidence="2">
    <location>
        <begin position="575"/>
        <end position="587"/>
    </location>
</feature>
<feature type="non-terminal residue" evidence="4">
    <location>
        <position position="1"/>
    </location>
</feature>
<name>A0A9Q0MJF0_9DIPT</name>
<feature type="compositionally biased region" description="Acidic residues" evidence="2">
    <location>
        <begin position="691"/>
        <end position="703"/>
    </location>
</feature>
<dbReference type="InterPro" id="IPR013087">
    <property type="entry name" value="Znf_C2H2_type"/>
</dbReference>
<feature type="compositionally biased region" description="Polar residues" evidence="2">
    <location>
        <begin position="593"/>
        <end position="606"/>
    </location>
</feature>
<reference evidence="4" key="1">
    <citation type="submission" date="2022-07" db="EMBL/GenBank/DDBJ databases">
        <authorList>
            <person name="Trinca V."/>
            <person name="Uliana J.V.C."/>
            <person name="Torres T.T."/>
            <person name="Ward R.J."/>
            <person name="Monesi N."/>
        </authorList>
    </citation>
    <scope>NUCLEOTIDE SEQUENCE</scope>
    <source>
        <strain evidence="4">HSMRA1968</strain>
        <tissue evidence="4">Whole embryos</tissue>
    </source>
</reference>